<keyword evidence="3 5" id="KW-0687">Ribonucleoprotein</keyword>
<sequence length="133" mass="14970">MVTDPIADLLTRIKNGGLARKPVIRIPYSVFKEDILKVLADQGFIASYAVEADGKKKNLSVWLKYRPNSTRSVIQAVEIKSRASQRIYVTQQDLKRLIRGRQKIGILSTSQGVISHRDALRKRVGGELLAVIW</sequence>
<comment type="similarity">
    <text evidence="1 5">Belongs to the universal ribosomal protein uS8 family.</text>
</comment>
<evidence type="ECO:0000256" key="1">
    <source>
        <dbReference type="ARBA" id="ARBA00006471"/>
    </source>
</evidence>
<evidence type="ECO:0000256" key="4">
    <source>
        <dbReference type="ARBA" id="ARBA00035258"/>
    </source>
</evidence>
<dbReference type="GO" id="GO:0005840">
    <property type="term" value="C:ribosome"/>
    <property type="evidence" value="ECO:0007669"/>
    <property type="project" value="UniProtKB-KW"/>
</dbReference>
<dbReference type="GO" id="GO:0006412">
    <property type="term" value="P:translation"/>
    <property type="evidence" value="ECO:0007669"/>
    <property type="project" value="UniProtKB-UniRule"/>
</dbReference>
<dbReference type="SUPFAM" id="SSF56047">
    <property type="entry name" value="Ribosomal protein S8"/>
    <property type="match status" value="1"/>
</dbReference>
<organism evidence="6">
    <name type="scientific">candidate division TA06 bacterium ADurb.Bin417</name>
    <dbReference type="NCBI Taxonomy" id="1852828"/>
    <lineage>
        <taxon>Bacteria</taxon>
        <taxon>Bacteria division TA06</taxon>
    </lineage>
</organism>
<reference evidence="6" key="1">
    <citation type="submission" date="2017-02" db="EMBL/GenBank/DDBJ databases">
        <title>Delving into the versatile metabolic prowess of the omnipresent phylum Bacteroidetes.</title>
        <authorList>
            <person name="Nobu M.K."/>
            <person name="Mei R."/>
            <person name="Narihiro T."/>
            <person name="Kuroda K."/>
            <person name="Liu W.-T."/>
        </authorList>
    </citation>
    <scope>NUCLEOTIDE SEQUENCE</scope>
    <source>
        <strain evidence="6">ADurb.Bin417</strain>
    </source>
</reference>
<evidence type="ECO:0000256" key="3">
    <source>
        <dbReference type="ARBA" id="ARBA00023274"/>
    </source>
</evidence>
<keyword evidence="2 5" id="KW-0689">Ribosomal protein</keyword>
<dbReference type="AlphaFoldDB" id="A0A1V5MIL6"/>
<dbReference type="GO" id="GO:0003735">
    <property type="term" value="F:structural constituent of ribosome"/>
    <property type="evidence" value="ECO:0007669"/>
    <property type="project" value="InterPro"/>
</dbReference>
<comment type="function">
    <text evidence="5">One of the primary rRNA binding proteins, it binds directly to 16S rRNA central domain where it helps coordinate assembly of the platform of the 30S subunit.</text>
</comment>
<dbReference type="EMBL" id="MWAK01000071">
    <property type="protein sequence ID" value="OPZ92760.1"/>
    <property type="molecule type" value="Genomic_DNA"/>
</dbReference>
<dbReference type="HAMAP" id="MF_01302_B">
    <property type="entry name" value="Ribosomal_uS8_B"/>
    <property type="match status" value="1"/>
</dbReference>
<evidence type="ECO:0000313" key="6">
    <source>
        <dbReference type="EMBL" id="OPZ92760.1"/>
    </source>
</evidence>
<keyword evidence="5" id="KW-0699">rRNA-binding</keyword>
<protein>
    <recommendedName>
        <fullName evidence="4 5">Small ribosomal subunit protein uS8</fullName>
    </recommendedName>
</protein>
<dbReference type="Gene3D" id="3.30.1370.30">
    <property type="match status" value="1"/>
</dbReference>
<accession>A0A1V5MIL6</accession>
<dbReference type="NCBIfam" id="NF001109">
    <property type="entry name" value="PRK00136.1"/>
    <property type="match status" value="1"/>
</dbReference>
<dbReference type="GO" id="GO:0019843">
    <property type="term" value="F:rRNA binding"/>
    <property type="evidence" value="ECO:0007669"/>
    <property type="project" value="UniProtKB-UniRule"/>
</dbReference>
<comment type="subunit">
    <text evidence="5">Part of the 30S ribosomal subunit. Contacts proteins S5 and S12.</text>
</comment>
<keyword evidence="5" id="KW-0694">RNA-binding</keyword>
<dbReference type="GO" id="GO:1990904">
    <property type="term" value="C:ribonucleoprotein complex"/>
    <property type="evidence" value="ECO:0007669"/>
    <property type="project" value="UniProtKB-KW"/>
</dbReference>
<dbReference type="Proteomes" id="UP000485484">
    <property type="component" value="Unassembled WGS sequence"/>
</dbReference>
<dbReference type="PANTHER" id="PTHR11758">
    <property type="entry name" value="40S RIBOSOMAL PROTEIN S15A"/>
    <property type="match status" value="1"/>
</dbReference>
<name>A0A1V5MIL6_UNCT6</name>
<evidence type="ECO:0000256" key="2">
    <source>
        <dbReference type="ARBA" id="ARBA00022980"/>
    </source>
</evidence>
<dbReference type="InterPro" id="IPR000630">
    <property type="entry name" value="Ribosomal_uS8"/>
</dbReference>
<dbReference type="Gene3D" id="3.30.1490.10">
    <property type="match status" value="1"/>
</dbReference>
<comment type="caution">
    <text evidence="6">The sequence shown here is derived from an EMBL/GenBank/DDBJ whole genome shotgun (WGS) entry which is preliminary data.</text>
</comment>
<dbReference type="Pfam" id="PF00410">
    <property type="entry name" value="Ribosomal_S8"/>
    <property type="match status" value="1"/>
</dbReference>
<gene>
    <name evidence="5 6" type="primary">rpsH</name>
    <name evidence="6" type="ORF">BWY73_00656</name>
</gene>
<evidence type="ECO:0000256" key="5">
    <source>
        <dbReference type="HAMAP-Rule" id="MF_01302"/>
    </source>
</evidence>
<dbReference type="InterPro" id="IPR035987">
    <property type="entry name" value="Ribosomal_uS8_sf"/>
</dbReference>
<proteinExistence type="inferred from homology"/>